<accession>A0A377SVM0</accession>
<dbReference type="EC" id="2.7.1.180" evidence="1 10"/>
<dbReference type="PANTHER" id="PTHR30040:SF2">
    <property type="entry name" value="FAD:PROTEIN FMN TRANSFERASE"/>
    <property type="match status" value="1"/>
</dbReference>
<protein>
    <recommendedName>
        <fullName evidence="2 10">FAD:protein FMN transferase</fullName>
        <ecNumber evidence="1 10">2.7.1.180</ecNumber>
    </recommendedName>
    <alternativeName>
        <fullName evidence="8 10">Flavin transferase</fullName>
    </alternativeName>
</protein>
<dbReference type="InterPro" id="IPR003374">
    <property type="entry name" value="ApbE-like_sf"/>
</dbReference>
<dbReference type="RefSeq" id="WP_115229430.1">
    <property type="nucleotide sequence ID" value="NZ_CAWOLO010000004.1"/>
</dbReference>
<evidence type="ECO:0000256" key="11">
    <source>
        <dbReference type="PIRSR" id="PIRSR006268-2"/>
    </source>
</evidence>
<proteinExistence type="inferred from homology"/>
<dbReference type="EMBL" id="UGHR01000004">
    <property type="protein sequence ID" value="STR45425.1"/>
    <property type="molecule type" value="Genomic_DNA"/>
</dbReference>
<evidence type="ECO:0000256" key="4">
    <source>
        <dbReference type="ARBA" id="ARBA00022679"/>
    </source>
</evidence>
<dbReference type="PIRSF" id="PIRSF006268">
    <property type="entry name" value="ApbE"/>
    <property type="match status" value="1"/>
</dbReference>
<evidence type="ECO:0000256" key="2">
    <source>
        <dbReference type="ARBA" id="ARBA00016337"/>
    </source>
</evidence>
<comment type="cofactor">
    <cofactor evidence="11">
        <name>Mg(2+)</name>
        <dbReference type="ChEBI" id="CHEBI:18420"/>
    </cofactor>
    <cofactor evidence="11">
        <name>Mn(2+)</name>
        <dbReference type="ChEBI" id="CHEBI:29035"/>
    </cofactor>
    <text evidence="11">Magnesium. Can also use manganese.</text>
</comment>
<keyword evidence="5 10" id="KW-0479">Metal-binding</keyword>
<evidence type="ECO:0000313" key="15">
    <source>
        <dbReference type="Proteomes" id="UP000255108"/>
    </source>
</evidence>
<feature type="chain" id="PRO_5016476740" description="FAD:protein FMN transferase" evidence="12">
    <location>
        <begin position="20"/>
        <end position="342"/>
    </location>
</feature>
<name>A0A377SVM0_9NEIS</name>
<evidence type="ECO:0000256" key="1">
    <source>
        <dbReference type="ARBA" id="ARBA00011955"/>
    </source>
</evidence>
<keyword evidence="12 13" id="KW-0449">Lipoprotein</keyword>
<comment type="catalytic activity">
    <reaction evidence="9 10 12">
        <text>L-threonyl-[protein] + FAD = FMN-L-threonyl-[protein] + AMP + H(+)</text>
        <dbReference type="Rhea" id="RHEA:36847"/>
        <dbReference type="Rhea" id="RHEA-COMP:11060"/>
        <dbReference type="Rhea" id="RHEA-COMP:11061"/>
        <dbReference type="ChEBI" id="CHEBI:15378"/>
        <dbReference type="ChEBI" id="CHEBI:30013"/>
        <dbReference type="ChEBI" id="CHEBI:57692"/>
        <dbReference type="ChEBI" id="CHEBI:74257"/>
        <dbReference type="ChEBI" id="CHEBI:456215"/>
        <dbReference type="EC" id="2.7.1.180"/>
    </reaction>
</comment>
<evidence type="ECO:0000313" key="13">
    <source>
        <dbReference type="EMBL" id="STR45425.1"/>
    </source>
</evidence>
<keyword evidence="12" id="KW-0997">Cell inner membrane</keyword>
<dbReference type="GO" id="GO:0005886">
    <property type="term" value="C:plasma membrane"/>
    <property type="evidence" value="ECO:0007669"/>
    <property type="project" value="UniProtKB-SubCell"/>
</dbReference>
<evidence type="ECO:0000256" key="9">
    <source>
        <dbReference type="ARBA" id="ARBA00048540"/>
    </source>
</evidence>
<keyword evidence="6 10" id="KW-0274">FAD</keyword>
<keyword evidence="12" id="KW-1003">Cell membrane</keyword>
<evidence type="ECO:0000256" key="7">
    <source>
        <dbReference type="ARBA" id="ARBA00022842"/>
    </source>
</evidence>
<evidence type="ECO:0000256" key="3">
    <source>
        <dbReference type="ARBA" id="ARBA00022630"/>
    </source>
</evidence>
<dbReference type="InterPro" id="IPR024932">
    <property type="entry name" value="ApbE"/>
</dbReference>
<dbReference type="SUPFAM" id="SSF143631">
    <property type="entry name" value="ApbE-like"/>
    <property type="match status" value="1"/>
</dbReference>
<dbReference type="Pfam" id="PF02424">
    <property type="entry name" value="ApbE"/>
    <property type="match status" value="1"/>
</dbReference>
<comment type="function">
    <text evidence="12">Flavin transferase that catalyzes the transfer of the FMN moiety of FAD and its covalent binding to the hydroxyl group of a threonine residue in a target flavoprotein.</text>
</comment>
<dbReference type="AlphaFoldDB" id="A0A377SVM0"/>
<reference evidence="13 15" key="1">
    <citation type="submission" date="2018-06" db="EMBL/GenBank/DDBJ databases">
        <authorList>
            <consortium name="Pathogen Informatics"/>
            <person name="Doyle S."/>
        </authorList>
    </citation>
    <scope>NUCLEOTIDE SEQUENCE [LARGE SCALE GENOMIC DNA]</scope>
    <source>
        <strain evidence="13 15">NCTC11159</strain>
    </source>
</reference>
<evidence type="ECO:0000256" key="8">
    <source>
        <dbReference type="ARBA" id="ARBA00031306"/>
    </source>
</evidence>
<keyword evidence="16" id="KW-1185">Reference proteome</keyword>
<keyword evidence="12" id="KW-0732">Signal</keyword>
<dbReference type="EMBL" id="SMBT01000004">
    <property type="protein sequence ID" value="TCU87924.1"/>
    <property type="molecule type" value="Genomic_DNA"/>
</dbReference>
<comment type="similarity">
    <text evidence="10 12">Belongs to the ApbE family.</text>
</comment>
<keyword evidence="3 10" id="KW-0285">Flavoprotein</keyword>
<dbReference type="GO" id="GO:0046872">
    <property type="term" value="F:metal ion binding"/>
    <property type="evidence" value="ECO:0007669"/>
    <property type="project" value="UniProtKB-UniRule"/>
</dbReference>
<keyword evidence="12" id="KW-0472">Membrane</keyword>
<dbReference type="PROSITE" id="PS51257">
    <property type="entry name" value="PROKAR_LIPOPROTEIN"/>
    <property type="match status" value="1"/>
</dbReference>
<evidence type="ECO:0000313" key="14">
    <source>
        <dbReference type="EMBL" id="TCU87924.1"/>
    </source>
</evidence>
<feature type="binding site" evidence="11">
    <location>
        <position position="284"/>
    </location>
    <ligand>
        <name>Mg(2+)</name>
        <dbReference type="ChEBI" id="CHEBI:18420"/>
    </ligand>
</feature>
<dbReference type="Proteomes" id="UP000255108">
    <property type="component" value="Unassembled WGS sequence"/>
</dbReference>
<sequence>MKRLCLLIALLLLSACSRAPLYQQESYVFGTRVQLSIWGLPEDVAQKHAAAVFADLDRIHTRLHPWLPSEITRINASFAKGESAIIDTETASLLKQASQYADQSEQLFNPAMGGLVEAWGFHKDNYTATLPKSETIADLLAAQPRMSDLTFDATTVSSSNPAVKIDTGGFAKGWALDRAAAYLRKHRVNNALINVGGNVLALGKKDQTPWIVGIQHPREPQAMATIALRDGEAIGTSGDYQRFFEVAGKRYSHLIDPRTGQPATTMEAATVIAPPSLEAGAISDAATKPIFIDGIGNTLRHAKRFGLHDVLLVGNDGSVYVTADLQRRLTWIKHPVHIYRLR</sequence>
<feature type="binding site" evidence="11">
    <location>
        <position position="169"/>
    </location>
    <ligand>
        <name>Mg(2+)</name>
        <dbReference type="ChEBI" id="CHEBI:18420"/>
    </ligand>
</feature>
<feature type="signal peptide" evidence="12">
    <location>
        <begin position="1"/>
        <end position="19"/>
    </location>
</feature>
<dbReference type="GO" id="GO:0016740">
    <property type="term" value="F:transferase activity"/>
    <property type="evidence" value="ECO:0007669"/>
    <property type="project" value="UniProtKB-UniRule"/>
</dbReference>
<evidence type="ECO:0000313" key="16">
    <source>
        <dbReference type="Proteomes" id="UP000295794"/>
    </source>
</evidence>
<dbReference type="PANTHER" id="PTHR30040">
    <property type="entry name" value="THIAMINE BIOSYNTHESIS LIPOPROTEIN APBE"/>
    <property type="match status" value="1"/>
</dbReference>
<gene>
    <name evidence="13" type="primary">apbE</name>
    <name evidence="14" type="ORF">EV682_10491</name>
    <name evidence="13" type="ORF">NCTC11159_03997</name>
</gene>
<evidence type="ECO:0000256" key="6">
    <source>
        <dbReference type="ARBA" id="ARBA00022827"/>
    </source>
</evidence>
<dbReference type="OrthoDB" id="9778595at2"/>
<evidence type="ECO:0000256" key="5">
    <source>
        <dbReference type="ARBA" id="ARBA00022723"/>
    </source>
</evidence>
<keyword evidence="4 10" id="KW-0808">Transferase</keyword>
<comment type="subcellular location">
    <subcellularLocation>
        <location evidence="12">Cell inner membrane</location>
        <topology evidence="12">Lipid-anchor</topology>
        <orientation evidence="12">Periplasmic side</orientation>
    </subcellularLocation>
</comment>
<organism evidence="13 15">
    <name type="scientific">Iodobacter fluviatilis</name>
    <dbReference type="NCBI Taxonomy" id="537"/>
    <lineage>
        <taxon>Bacteria</taxon>
        <taxon>Pseudomonadati</taxon>
        <taxon>Pseudomonadota</taxon>
        <taxon>Betaproteobacteria</taxon>
        <taxon>Neisseriales</taxon>
        <taxon>Chitinibacteraceae</taxon>
        <taxon>Iodobacter</taxon>
    </lineage>
</organism>
<reference evidence="14 16" key="2">
    <citation type="submission" date="2019-03" db="EMBL/GenBank/DDBJ databases">
        <title>Genomic Encyclopedia of Type Strains, Phase IV (KMG-IV): sequencing the most valuable type-strain genomes for metagenomic binning, comparative biology and taxonomic classification.</title>
        <authorList>
            <person name="Goeker M."/>
        </authorList>
    </citation>
    <scope>NUCLEOTIDE SEQUENCE [LARGE SCALE GENOMIC DNA]</scope>
    <source>
        <strain evidence="14 16">DSM 3764</strain>
    </source>
</reference>
<dbReference type="Gene3D" id="3.10.520.10">
    <property type="entry name" value="ApbE-like domains"/>
    <property type="match status" value="1"/>
</dbReference>
<evidence type="ECO:0000256" key="12">
    <source>
        <dbReference type="RuleBase" id="RU363002"/>
    </source>
</evidence>
<evidence type="ECO:0000256" key="10">
    <source>
        <dbReference type="PIRNR" id="PIRNR006268"/>
    </source>
</evidence>
<keyword evidence="7 10" id="KW-0460">Magnesium</keyword>
<dbReference type="Proteomes" id="UP000295794">
    <property type="component" value="Unassembled WGS sequence"/>
</dbReference>